<evidence type="ECO:0000259" key="6">
    <source>
        <dbReference type="Pfam" id="PF02836"/>
    </source>
</evidence>
<keyword evidence="9" id="KW-1185">Reference proteome</keyword>
<keyword evidence="2" id="KW-0378">Hydrolase</keyword>
<protein>
    <submittedName>
        <fullName evidence="8">Beta galactosidase jelly roll domain-containing protein</fullName>
    </submittedName>
</protein>
<evidence type="ECO:0000256" key="4">
    <source>
        <dbReference type="SAM" id="SignalP"/>
    </source>
</evidence>
<feature type="domain" description="Glycoside hydrolase family 2 catalytic" evidence="6">
    <location>
        <begin position="292"/>
        <end position="496"/>
    </location>
</feature>
<proteinExistence type="inferred from homology"/>
<dbReference type="InterPro" id="IPR006102">
    <property type="entry name" value="Ig-like_GH2"/>
</dbReference>
<keyword evidence="3" id="KW-0326">Glycosidase</keyword>
<feature type="chain" id="PRO_5045322758" evidence="4">
    <location>
        <begin position="22"/>
        <end position="653"/>
    </location>
</feature>
<dbReference type="EMBL" id="JAERRB010000006">
    <property type="protein sequence ID" value="MBL0743110.1"/>
    <property type="molecule type" value="Genomic_DNA"/>
</dbReference>
<keyword evidence="4" id="KW-0732">Signal</keyword>
<dbReference type="Gene3D" id="3.20.20.80">
    <property type="entry name" value="Glycosidases"/>
    <property type="match status" value="1"/>
</dbReference>
<comment type="similarity">
    <text evidence="1">Belongs to the glycosyl hydrolase 2 family.</text>
</comment>
<reference evidence="8 9" key="1">
    <citation type="submission" date="2021-01" db="EMBL/GenBank/DDBJ databases">
        <title>Chryseolinea sp. Jin1 Genome sequencing and assembly.</title>
        <authorList>
            <person name="Kim I."/>
        </authorList>
    </citation>
    <scope>NUCLEOTIDE SEQUENCE [LARGE SCALE GENOMIC DNA]</scope>
    <source>
        <strain evidence="8 9">Jin1</strain>
    </source>
</reference>
<evidence type="ECO:0000256" key="1">
    <source>
        <dbReference type="ARBA" id="ARBA00007401"/>
    </source>
</evidence>
<dbReference type="InterPro" id="IPR013783">
    <property type="entry name" value="Ig-like_fold"/>
</dbReference>
<dbReference type="Proteomes" id="UP000613030">
    <property type="component" value="Unassembled WGS sequence"/>
</dbReference>
<dbReference type="Pfam" id="PF02837">
    <property type="entry name" value="Glyco_hydro_2_N"/>
    <property type="match status" value="1"/>
</dbReference>
<feature type="domain" description="Glycoside hydrolase family 2 immunoglobulin-like beta-sandwich" evidence="5">
    <location>
        <begin position="195"/>
        <end position="290"/>
    </location>
</feature>
<dbReference type="InterPro" id="IPR036156">
    <property type="entry name" value="Beta-gal/glucu_dom_sf"/>
</dbReference>
<organism evidence="8 9">
    <name type="scientific">Chryseolinea lacunae</name>
    <dbReference type="NCBI Taxonomy" id="2801331"/>
    <lineage>
        <taxon>Bacteria</taxon>
        <taxon>Pseudomonadati</taxon>
        <taxon>Bacteroidota</taxon>
        <taxon>Cytophagia</taxon>
        <taxon>Cytophagales</taxon>
        <taxon>Fulvivirgaceae</taxon>
        <taxon>Chryseolinea</taxon>
    </lineage>
</organism>
<dbReference type="InterPro" id="IPR006104">
    <property type="entry name" value="Glyco_hydro_2_N"/>
</dbReference>
<gene>
    <name evidence="8" type="ORF">JI741_17905</name>
</gene>
<evidence type="ECO:0000256" key="2">
    <source>
        <dbReference type="ARBA" id="ARBA00022801"/>
    </source>
</evidence>
<dbReference type="Gene3D" id="2.60.120.260">
    <property type="entry name" value="Galactose-binding domain-like"/>
    <property type="match status" value="1"/>
</dbReference>
<name>A0ABS1KUF9_9BACT</name>
<dbReference type="SUPFAM" id="SSF49303">
    <property type="entry name" value="beta-Galactosidase/glucuronidase domain"/>
    <property type="match status" value="1"/>
</dbReference>
<sequence>MKVNYLFLILFLLPFGIQAQASKTPLHGEWAFALDPVNIGDREDWYKPTFPSNRWDKVTVPHCFSVDPRYSLYTGTAWYIKKFKQTKLPAGHRAFLRFEAVFYKAGIWVNGKKLGEHEGGYTPFEIDVTEALSEENTLALRVNNAWDTTTIPGAKTRVNFENENSAQVFPWINYGGINREVYLIVRPTTFIQRVKIVADPDLIKKTASIQVRVDVANADASKPAPALTIYNNKTKIPVKWKSKPGTTGSYTLEGTLAAKDVKLWNQDEPVLYDAEVVAGADTLRTKFGIRKVEVKGTSLLLNGEPIRMGGCNRPLDYPKYGSMDPAIVLEQDLNLIKAGSMELSRISHYPVSTQLLDWADAHGLLIIAEAGNWQLTPKQMADPVMRKKFQSQFSEMVERDWNHPSVIAWSVGNEYQSQTPEGQTWTKDMYAYAKQLDPSRLVTFASMMVWRENIKTAEGEASQYVDFISANMYGNYLANLKHIHELYPNKAVYVSEFGIRTDGVKNEQGRVDHLVKAMQDFRQCDFVVGASVWTFNDYQSRFPGTNANGYRPWGLVSPERELRDMYFTWQEEFSPATLSVTRTGNKLSVTVSARKDLPSYTLRNYKLLCGNQTFDIAQLKPGESKTFECEGSATQLSLVKPGGFTVLKKSIGQ</sequence>
<evidence type="ECO:0000259" key="7">
    <source>
        <dbReference type="Pfam" id="PF02837"/>
    </source>
</evidence>
<feature type="domain" description="Glycosyl hydrolases family 2 sugar binding" evidence="7">
    <location>
        <begin position="26"/>
        <end position="187"/>
    </location>
</feature>
<evidence type="ECO:0000259" key="5">
    <source>
        <dbReference type="Pfam" id="PF00703"/>
    </source>
</evidence>
<evidence type="ECO:0000313" key="9">
    <source>
        <dbReference type="Proteomes" id="UP000613030"/>
    </source>
</evidence>
<dbReference type="PRINTS" id="PR00132">
    <property type="entry name" value="GLHYDRLASE2"/>
</dbReference>
<dbReference type="Gene3D" id="2.60.40.10">
    <property type="entry name" value="Immunoglobulins"/>
    <property type="match status" value="1"/>
</dbReference>
<dbReference type="SUPFAM" id="SSF49785">
    <property type="entry name" value="Galactose-binding domain-like"/>
    <property type="match status" value="1"/>
</dbReference>
<dbReference type="InterPro" id="IPR051913">
    <property type="entry name" value="GH2_Domain-Containing"/>
</dbReference>
<evidence type="ECO:0000313" key="8">
    <source>
        <dbReference type="EMBL" id="MBL0743110.1"/>
    </source>
</evidence>
<dbReference type="InterPro" id="IPR008979">
    <property type="entry name" value="Galactose-bd-like_sf"/>
</dbReference>
<dbReference type="Pfam" id="PF00703">
    <property type="entry name" value="Glyco_hydro_2"/>
    <property type="match status" value="1"/>
</dbReference>
<evidence type="ECO:0000256" key="3">
    <source>
        <dbReference type="ARBA" id="ARBA00023295"/>
    </source>
</evidence>
<accession>A0ABS1KUF9</accession>
<dbReference type="PANTHER" id="PTHR42732">
    <property type="entry name" value="BETA-GALACTOSIDASE"/>
    <property type="match status" value="1"/>
</dbReference>
<dbReference type="InterPro" id="IPR006103">
    <property type="entry name" value="Glyco_hydro_2_cat"/>
</dbReference>
<dbReference type="Pfam" id="PF02836">
    <property type="entry name" value="Glyco_hydro_2_C"/>
    <property type="match status" value="1"/>
</dbReference>
<comment type="caution">
    <text evidence="8">The sequence shown here is derived from an EMBL/GenBank/DDBJ whole genome shotgun (WGS) entry which is preliminary data.</text>
</comment>
<dbReference type="RefSeq" id="WP_202012133.1">
    <property type="nucleotide sequence ID" value="NZ_JAERRB010000006.1"/>
</dbReference>
<feature type="signal peptide" evidence="4">
    <location>
        <begin position="1"/>
        <end position="21"/>
    </location>
</feature>
<dbReference type="SUPFAM" id="SSF51445">
    <property type="entry name" value="(Trans)glycosidases"/>
    <property type="match status" value="1"/>
</dbReference>
<dbReference type="InterPro" id="IPR017853">
    <property type="entry name" value="GH"/>
</dbReference>
<dbReference type="InterPro" id="IPR006101">
    <property type="entry name" value="Glyco_hydro_2"/>
</dbReference>
<dbReference type="PANTHER" id="PTHR42732:SF1">
    <property type="entry name" value="BETA-MANNOSIDASE"/>
    <property type="match status" value="1"/>
</dbReference>